<dbReference type="OrthoDB" id="501284at2"/>
<accession>A0A1E7ZBG9</accession>
<evidence type="ECO:0000313" key="2">
    <source>
        <dbReference type="Proteomes" id="UP000175691"/>
    </source>
</evidence>
<dbReference type="Proteomes" id="UP000175691">
    <property type="component" value="Unassembled WGS sequence"/>
</dbReference>
<gene>
    <name evidence="1" type="ORF">BFC18_11405</name>
</gene>
<sequence length="743" mass="85394">MFVENDLLTLTELGVRKYEHRFGKDDSFLVSMHFEEDCQLPEFFIVANLTTFEASPEPVKPLKLTLNAIMECFTHKVDSDGCALTYFPDERRCLSDKELTERHPKWLLNRDKSYNYIAPFTTRINIWRYLSGELSTDISTRCRTLGINEKAIRRPLNRYLSLGSKAALLPIKFANVGQGPRVYTKKTGPKKDRNGYPVRSITRPCHESDLDKVRKLVWANRIDVTHGNVVIRKLRTLFLKQYCSTPGFVTKNNISVPELILDETRSLSEGQFLRLVKKAFSTQELKQVRLGNKSYNNKRRDKTQSARDGLHVSAFCFEIDSTPLPVYLAYPHNCEKRETAGKVHLCLVGCVSTHLIVGFSLAFATPNWENVMEALLNCMQNKVEFAKEYGMVIDEEDWPSQHPAKTIRVDNGPENPVEVIEKVVGSGVGIKESKWCPPGEPALKGTIENLLYIIQTFLGNLEGTVNKNADGSCQHASQRAVLQKDDIVRLIIKTITIHNTTAIRPKLLNKEMALDNVDITPSAMWRYVVDHPLYGRPKISQKDLPRYLWNMLKKHTVSVTPEHVNFEGFHYHSNWAERNHWFVRADMEGSYKVEMVMLSGMIDTLYFKDEKNELQPFRLNRDFEIYSGMTFAQAKARKIQISARAHELKVKRDQDLINMQHMIQSITVQGHRFYENAPLNHAKSIQSDIEKRNAVMVAEEQRNRAFAYQQVLDVDNQSSTFNYSFTDRYAQSDSEEDDFGDVS</sequence>
<protein>
    <recommendedName>
        <fullName evidence="3">Integrase catalytic domain-containing protein</fullName>
    </recommendedName>
</protein>
<proteinExistence type="predicted"/>
<evidence type="ECO:0008006" key="3">
    <source>
        <dbReference type="Google" id="ProtNLM"/>
    </source>
</evidence>
<name>A0A1E7ZBG9_9ALTE</name>
<evidence type="ECO:0000313" key="1">
    <source>
        <dbReference type="EMBL" id="OFC70812.1"/>
    </source>
</evidence>
<dbReference type="STRING" id="1656094.BFC18_11405"/>
<comment type="caution">
    <text evidence="1">The sequence shown here is derived from an EMBL/GenBank/DDBJ whole genome shotgun (WGS) entry which is preliminary data.</text>
</comment>
<dbReference type="AlphaFoldDB" id="A0A1E7ZBG9"/>
<dbReference type="Gene3D" id="3.30.420.10">
    <property type="entry name" value="Ribonuclease H-like superfamily/Ribonuclease H"/>
    <property type="match status" value="1"/>
</dbReference>
<dbReference type="GO" id="GO:0003676">
    <property type="term" value="F:nucleic acid binding"/>
    <property type="evidence" value="ECO:0007669"/>
    <property type="project" value="InterPro"/>
</dbReference>
<dbReference type="EMBL" id="MDHN01000022">
    <property type="protein sequence ID" value="OFC70812.1"/>
    <property type="molecule type" value="Genomic_DNA"/>
</dbReference>
<keyword evidence="2" id="KW-1185">Reference proteome</keyword>
<reference evidence="1 2" key="1">
    <citation type="submission" date="2016-08" db="EMBL/GenBank/DDBJ databases">
        <authorList>
            <person name="Seilhamer J.J."/>
        </authorList>
    </citation>
    <scope>NUCLEOTIDE SEQUENCE [LARGE SCALE GENOMIC DNA]</scope>
    <source>
        <strain evidence="1 2">KCTC 42603</strain>
    </source>
</reference>
<dbReference type="RefSeq" id="WP_070125443.1">
    <property type="nucleotide sequence ID" value="NZ_MDHN01000022.1"/>
</dbReference>
<organism evidence="1 2">
    <name type="scientific">Alteromonas confluentis</name>
    <dbReference type="NCBI Taxonomy" id="1656094"/>
    <lineage>
        <taxon>Bacteria</taxon>
        <taxon>Pseudomonadati</taxon>
        <taxon>Pseudomonadota</taxon>
        <taxon>Gammaproteobacteria</taxon>
        <taxon>Alteromonadales</taxon>
        <taxon>Alteromonadaceae</taxon>
        <taxon>Alteromonas/Salinimonas group</taxon>
        <taxon>Alteromonas</taxon>
    </lineage>
</organism>
<dbReference type="InterPro" id="IPR036397">
    <property type="entry name" value="RNaseH_sf"/>
</dbReference>